<evidence type="ECO:0000259" key="1">
    <source>
        <dbReference type="Pfam" id="PF00326"/>
    </source>
</evidence>
<keyword evidence="3" id="KW-1185">Reference proteome</keyword>
<protein>
    <submittedName>
        <fullName evidence="2">S9 family peptidase</fullName>
    </submittedName>
</protein>
<accession>A0ABU4WFY3</accession>
<name>A0ABU4WFY3_9BACT</name>
<evidence type="ECO:0000313" key="2">
    <source>
        <dbReference type="EMBL" id="MDX8415476.1"/>
    </source>
</evidence>
<feature type="domain" description="Peptidase S9 prolyl oligopeptidase catalytic" evidence="1">
    <location>
        <begin position="50"/>
        <end position="184"/>
    </location>
</feature>
<dbReference type="SUPFAM" id="SSF53474">
    <property type="entry name" value="alpha/beta-Hydrolases"/>
    <property type="match status" value="1"/>
</dbReference>
<sequence>MRPAWWGAFANADHELLKQGFYVAFVDMSYTGASEEAMKILDNMYDVCTKKYGLSKKATLEGLSRGGLSSLMWANRSPQKLACVYVDNPVCDVMTISPNFIEEIRREWGLENMQNFKGSPIHNYKKLAKSKVPVLFIAGLLDETVPNATNAKPYVEAFKKAKGSIKYVGKPDGKHHPHGLQNPALIVDFIKSAYGKI</sequence>
<dbReference type="Proteomes" id="UP001275932">
    <property type="component" value="Unassembled WGS sequence"/>
</dbReference>
<evidence type="ECO:0000313" key="3">
    <source>
        <dbReference type="Proteomes" id="UP001275932"/>
    </source>
</evidence>
<organism evidence="2 3">
    <name type="scientific">Intestinicryptomonas porci</name>
    <dbReference type="NCBI Taxonomy" id="2926320"/>
    <lineage>
        <taxon>Bacteria</taxon>
        <taxon>Pseudomonadati</taxon>
        <taxon>Verrucomicrobiota</taxon>
        <taxon>Opitutia</taxon>
        <taxon>Opitutales</taxon>
        <taxon>Intestinicryptomonaceae</taxon>
        <taxon>Intestinicryptomonas</taxon>
    </lineage>
</organism>
<reference evidence="2 3" key="1">
    <citation type="submission" date="2022-03" db="EMBL/GenBank/DDBJ databases">
        <title>Novel taxa within the pig intestine.</title>
        <authorList>
            <person name="Wylensek D."/>
            <person name="Bishof K."/>
            <person name="Afrizal A."/>
            <person name="Clavel T."/>
        </authorList>
    </citation>
    <scope>NUCLEOTIDE SEQUENCE [LARGE SCALE GENOMIC DNA]</scope>
    <source>
        <strain evidence="2 3">CLA-KB-P66</strain>
    </source>
</reference>
<dbReference type="Gene3D" id="3.40.50.1820">
    <property type="entry name" value="alpha/beta hydrolase"/>
    <property type="match status" value="1"/>
</dbReference>
<dbReference type="InterPro" id="IPR001375">
    <property type="entry name" value="Peptidase_S9_cat"/>
</dbReference>
<proteinExistence type="predicted"/>
<comment type="caution">
    <text evidence="2">The sequence shown here is derived from an EMBL/GenBank/DDBJ whole genome shotgun (WGS) entry which is preliminary data.</text>
</comment>
<dbReference type="InterPro" id="IPR029058">
    <property type="entry name" value="AB_hydrolase_fold"/>
</dbReference>
<dbReference type="EMBL" id="JALBUT010000004">
    <property type="protein sequence ID" value="MDX8415476.1"/>
    <property type="molecule type" value="Genomic_DNA"/>
</dbReference>
<dbReference type="Pfam" id="PF00326">
    <property type="entry name" value="Peptidase_S9"/>
    <property type="match status" value="1"/>
</dbReference>
<gene>
    <name evidence="2" type="ORF">MOX91_04680</name>
</gene>
<dbReference type="RefSeq" id="WP_370396924.1">
    <property type="nucleotide sequence ID" value="NZ_JALBUT010000004.1"/>
</dbReference>